<dbReference type="EMBL" id="JBJKFK010000445">
    <property type="protein sequence ID" value="KAL3317022.1"/>
    <property type="molecule type" value="Genomic_DNA"/>
</dbReference>
<comment type="caution">
    <text evidence="1">The sequence shown here is derived from an EMBL/GenBank/DDBJ whole genome shotgun (WGS) entry which is preliminary data.</text>
</comment>
<accession>A0ABD2QCN5</accession>
<organism evidence="1 2">
    <name type="scientific">Cichlidogyrus casuarinus</name>
    <dbReference type="NCBI Taxonomy" id="1844966"/>
    <lineage>
        <taxon>Eukaryota</taxon>
        <taxon>Metazoa</taxon>
        <taxon>Spiralia</taxon>
        <taxon>Lophotrochozoa</taxon>
        <taxon>Platyhelminthes</taxon>
        <taxon>Monogenea</taxon>
        <taxon>Monopisthocotylea</taxon>
        <taxon>Dactylogyridea</taxon>
        <taxon>Ancyrocephalidae</taxon>
        <taxon>Cichlidogyrus</taxon>
    </lineage>
</organism>
<gene>
    <name evidence="1" type="ORF">Ciccas_004328</name>
</gene>
<protein>
    <submittedName>
        <fullName evidence="1">Uncharacterized protein</fullName>
    </submittedName>
</protein>
<sequence>MFKIINQNCLISEYGKEVRTDLWPESIIPRGLSCKESHRNAVVQLKIPSLGYESVFDPGEQEDQFKLSRMSHQQNFVQYHCMSDAIKQKWVHL</sequence>
<keyword evidence="2" id="KW-1185">Reference proteome</keyword>
<evidence type="ECO:0000313" key="2">
    <source>
        <dbReference type="Proteomes" id="UP001626550"/>
    </source>
</evidence>
<name>A0ABD2QCN5_9PLAT</name>
<dbReference type="Proteomes" id="UP001626550">
    <property type="component" value="Unassembled WGS sequence"/>
</dbReference>
<reference evidence="1 2" key="1">
    <citation type="submission" date="2024-11" db="EMBL/GenBank/DDBJ databases">
        <title>Adaptive evolution of stress response genes in parasites aligns with host niche diversity.</title>
        <authorList>
            <person name="Hahn C."/>
            <person name="Resl P."/>
        </authorList>
    </citation>
    <scope>NUCLEOTIDE SEQUENCE [LARGE SCALE GENOMIC DNA]</scope>
    <source>
        <strain evidence="1">EGGRZ-B1_66</strain>
        <tissue evidence="1">Body</tissue>
    </source>
</reference>
<dbReference type="AlphaFoldDB" id="A0ABD2QCN5"/>
<proteinExistence type="predicted"/>
<evidence type="ECO:0000313" key="1">
    <source>
        <dbReference type="EMBL" id="KAL3317022.1"/>
    </source>
</evidence>